<dbReference type="EMBL" id="JAVFKY010000001">
    <property type="protein sequence ID" value="KAK5581897.1"/>
    <property type="molecule type" value="Genomic_DNA"/>
</dbReference>
<evidence type="ECO:0000256" key="1">
    <source>
        <dbReference type="SAM" id="MobiDB-lite"/>
    </source>
</evidence>
<comment type="caution">
    <text evidence="2">The sequence shown here is derived from an EMBL/GenBank/DDBJ whole genome shotgun (WGS) entry which is preliminary data.</text>
</comment>
<evidence type="ECO:0000313" key="2">
    <source>
        <dbReference type="EMBL" id="KAK5581897.1"/>
    </source>
</evidence>
<feature type="region of interest" description="Disordered" evidence="1">
    <location>
        <begin position="1"/>
        <end position="21"/>
    </location>
</feature>
<gene>
    <name evidence="2" type="ORF">RB653_003477</name>
</gene>
<organism evidence="2 3">
    <name type="scientific">Dictyostelium firmibasis</name>
    <dbReference type="NCBI Taxonomy" id="79012"/>
    <lineage>
        <taxon>Eukaryota</taxon>
        <taxon>Amoebozoa</taxon>
        <taxon>Evosea</taxon>
        <taxon>Eumycetozoa</taxon>
        <taxon>Dictyostelia</taxon>
        <taxon>Dictyosteliales</taxon>
        <taxon>Dictyosteliaceae</taxon>
        <taxon>Dictyostelium</taxon>
    </lineage>
</organism>
<reference evidence="2 3" key="1">
    <citation type="submission" date="2023-11" db="EMBL/GenBank/DDBJ databases">
        <title>Dfirmibasis_genome.</title>
        <authorList>
            <person name="Edelbroek B."/>
            <person name="Kjellin J."/>
            <person name="Jerlstrom-Hultqvist J."/>
            <person name="Soderbom F."/>
        </authorList>
    </citation>
    <scope>NUCLEOTIDE SEQUENCE [LARGE SCALE GENOMIC DNA]</scope>
    <source>
        <strain evidence="2 3">TNS-C-14</strain>
    </source>
</reference>
<proteinExistence type="predicted"/>
<keyword evidence="3" id="KW-1185">Reference proteome</keyword>
<dbReference type="AlphaFoldDB" id="A0AAN7TZA5"/>
<name>A0AAN7TZA5_9MYCE</name>
<sequence length="159" mass="18365">MEPLASSSPPNSQLSTSPSTPKSKVFIFTEYKEKEDGSDLISIQNFESFLSKVYRDVLFSYHSFLRFSEKPLNAISINFEGFKENKFSEFKNQINKGTITLEQINRSLSDISKKQVDEIRKKMEDEIKKDCSLPHFFNRIFIKDSDTNIGLLNSNQKFA</sequence>
<protein>
    <submittedName>
        <fullName evidence="2">Uncharacterized protein</fullName>
    </submittedName>
</protein>
<accession>A0AAN7TZA5</accession>
<evidence type="ECO:0000313" key="3">
    <source>
        <dbReference type="Proteomes" id="UP001344447"/>
    </source>
</evidence>
<dbReference type="Proteomes" id="UP001344447">
    <property type="component" value="Unassembled WGS sequence"/>
</dbReference>